<name>A0A267AQY7_PSEFR</name>
<dbReference type="EMBL" id="NQKQ01000004">
    <property type="protein sequence ID" value="PAA14299.1"/>
    <property type="molecule type" value="Genomic_DNA"/>
</dbReference>
<dbReference type="AlphaFoldDB" id="A0A267AQY7"/>
<organism evidence="1 2">
    <name type="scientific">Pseudomonas fragi</name>
    <dbReference type="NCBI Taxonomy" id="296"/>
    <lineage>
        <taxon>Bacteria</taxon>
        <taxon>Pseudomonadati</taxon>
        <taxon>Pseudomonadota</taxon>
        <taxon>Gammaproteobacteria</taxon>
        <taxon>Pseudomonadales</taxon>
        <taxon>Pseudomonadaceae</taxon>
        <taxon>Pseudomonas</taxon>
    </lineage>
</organism>
<sequence length="70" mass="8019">MILFVVRVVLLVGDSAILKWVFTFKPILFLTLEIEDLLLKIKMEFFTIPGILIGPTKLTGWAEDLLMQIL</sequence>
<protein>
    <submittedName>
        <fullName evidence="1">Uncharacterized protein</fullName>
    </submittedName>
</protein>
<comment type="caution">
    <text evidence="1">The sequence shown here is derived from an EMBL/GenBank/DDBJ whole genome shotgun (WGS) entry which is preliminary data.</text>
</comment>
<accession>A0A267AQY7</accession>
<proteinExistence type="predicted"/>
<dbReference type="Proteomes" id="UP000215861">
    <property type="component" value="Unassembled WGS sequence"/>
</dbReference>
<gene>
    <name evidence="1" type="ORF">CJU81_05895</name>
</gene>
<evidence type="ECO:0000313" key="1">
    <source>
        <dbReference type="EMBL" id="PAA14299.1"/>
    </source>
</evidence>
<reference evidence="1 2" key="1">
    <citation type="submission" date="2017-08" db="EMBL/GenBank/DDBJ databases">
        <title>Genomic and metabolic characterisation of spoilage-associated Pseudomonas species.</title>
        <authorList>
            <person name="Stanborough T."/>
            <person name="Fegan N."/>
            <person name="Powell S.M."/>
            <person name="Singh T."/>
            <person name="Tamplin M.L."/>
            <person name="Chandry P.S."/>
        </authorList>
    </citation>
    <scope>NUCLEOTIDE SEQUENCE [LARGE SCALE GENOMIC DNA]</scope>
    <source>
        <strain evidence="1 2">F1801</strain>
    </source>
</reference>
<evidence type="ECO:0000313" key="2">
    <source>
        <dbReference type="Proteomes" id="UP000215861"/>
    </source>
</evidence>